<organism evidence="1 2">
    <name type="scientific">Halalkalicoccus paucihalophilus</name>
    <dbReference type="NCBI Taxonomy" id="1008153"/>
    <lineage>
        <taxon>Archaea</taxon>
        <taxon>Methanobacteriati</taxon>
        <taxon>Methanobacteriota</taxon>
        <taxon>Stenosarchaea group</taxon>
        <taxon>Halobacteria</taxon>
        <taxon>Halobacteriales</taxon>
        <taxon>Halococcaceae</taxon>
        <taxon>Halalkalicoccus</taxon>
    </lineage>
</organism>
<dbReference type="EMBL" id="LTAZ01000017">
    <property type="protein sequence ID" value="KYH23984.1"/>
    <property type="molecule type" value="Genomic_DNA"/>
</dbReference>
<gene>
    <name evidence="1" type="ORF">HAPAU_40630</name>
</gene>
<reference evidence="1 2" key="1">
    <citation type="submission" date="2016-02" db="EMBL/GenBank/DDBJ databases">
        <title>Genome sequence of Halalkalicoccus paucihalophilus DSM 24557.</title>
        <authorList>
            <person name="Poehlein A."/>
            <person name="Daniel R."/>
        </authorList>
    </citation>
    <scope>NUCLEOTIDE SEQUENCE [LARGE SCALE GENOMIC DNA]</scope>
    <source>
        <strain evidence="1 2">DSM 24557</strain>
    </source>
</reference>
<protein>
    <submittedName>
        <fullName evidence="1">Uncharacterized protein</fullName>
    </submittedName>
</protein>
<name>A0A151A8Q9_9EURY</name>
<dbReference type="RefSeq" id="WP_066385720.1">
    <property type="nucleotide sequence ID" value="NZ_LTAZ01000017.1"/>
</dbReference>
<sequence>MTNRLDRPGVDLVLGFGERNTPRPCATDDCEHDADYYMLTDDVLSEYVCEVHLERTVERAQA</sequence>
<dbReference type="AlphaFoldDB" id="A0A151A8Q9"/>
<dbReference type="Proteomes" id="UP000075321">
    <property type="component" value="Unassembled WGS sequence"/>
</dbReference>
<comment type="caution">
    <text evidence="1">The sequence shown here is derived from an EMBL/GenBank/DDBJ whole genome shotgun (WGS) entry which is preliminary data.</text>
</comment>
<proteinExistence type="predicted"/>
<evidence type="ECO:0000313" key="1">
    <source>
        <dbReference type="EMBL" id="KYH23984.1"/>
    </source>
</evidence>
<accession>A0A151A8Q9</accession>
<keyword evidence="2" id="KW-1185">Reference proteome</keyword>
<dbReference type="PATRIC" id="fig|1008153.3.peg.4355"/>
<evidence type="ECO:0000313" key="2">
    <source>
        <dbReference type="Proteomes" id="UP000075321"/>
    </source>
</evidence>
<dbReference type="OrthoDB" id="254909at2157"/>